<reference evidence="1 2" key="1">
    <citation type="journal article" date="2008" name="Science">
        <title>The Physcomitrella genome reveals evolutionary insights into the conquest of land by plants.</title>
        <authorList>
            <person name="Rensing S."/>
            <person name="Lang D."/>
            <person name="Zimmer A."/>
            <person name="Terry A."/>
            <person name="Salamov A."/>
            <person name="Shapiro H."/>
            <person name="Nishiyama T."/>
            <person name="Perroud P.-F."/>
            <person name="Lindquist E."/>
            <person name="Kamisugi Y."/>
            <person name="Tanahashi T."/>
            <person name="Sakakibara K."/>
            <person name="Fujita T."/>
            <person name="Oishi K."/>
            <person name="Shin-I T."/>
            <person name="Kuroki Y."/>
            <person name="Toyoda A."/>
            <person name="Suzuki Y."/>
            <person name="Hashimoto A."/>
            <person name="Yamaguchi K."/>
            <person name="Sugano A."/>
            <person name="Kohara Y."/>
            <person name="Fujiyama A."/>
            <person name="Anterola A."/>
            <person name="Aoki S."/>
            <person name="Ashton N."/>
            <person name="Barbazuk W.B."/>
            <person name="Barker E."/>
            <person name="Bennetzen J."/>
            <person name="Bezanilla M."/>
            <person name="Blankenship R."/>
            <person name="Cho S.H."/>
            <person name="Dutcher S."/>
            <person name="Estelle M."/>
            <person name="Fawcett J.A."/>
            <person name="Gundlach H."/>
            <person name="Hanada K."/>
            <person name="Heyl A."/>
            <person name="Hicks K.A."/>
            <person name="Hugh J."/>
            <person name="Lohr M."/>
            <person name="Mayer K."/>
            <person name="Melkozernov A."/>
            <person name="Murata T."/>
            <person name="Nelson D."/>
            <person name="Pils B."/>
            <person name="Prigge M."/>
            <person name="Reiss B."/>
            <person name="Renner T."/>
            <person name="Rombauts S."/>
            <person name="Rushton P."/>
            <person name="Sanderfoot A."/>
            <person name="Schween G."/>
            <person name="Shiu S.-H."/>
            <person name="Stueber K."/>
            <person name="Theodoulou F.L."/>
            <person name="Tu H."/>
            <person name="Van de Peer Y."/>
            <person name="Verrier P.J."/>
            <person name="Waters E."/>
            <person name="Wood A."/>
            <person name="Yang L."/>
            <person name="Cove D."/>
            <person name="Cuming A."/>
            <person name="Hasebe M."/>
            <person name="Lucas S."/>
            <person name="Mishler D.B."/>
            <person name="Reski R."/>
            <person name="Grigoriev I."/>
            <person name="Quatrano R.S."/>
            <person name="Boore J.L."/>
        </authorList>
    </citation>
    <scope>NUCLEOTIDE SEQUENCE [LARGE SCALE GENOMIC DNA]</scope>
    <source>
        <strain evidence="1 2">cv. Gransden 2004</strain>
    </source>
</reference>
<gene>
    <name evidence="1" type="primary">LOC112289895</name>
</gene>
<evidence type="ECO:0000313" key="2">
    <source>
        <dbReference type="Proteomes" id="UP000006727"/>
    </source>
</evidence>
<proteinExistence type="predicted"/>
<dbReference type="EnsemblPlants" id="Pp3c12_10740V3.3">
    <property type="protein sequence ID" value="PAC:32973013.CDS.1"/>
    <property type="gene ID" value="Pp3c12_10740"/>
</dbReference>
<name>A0A7I3ZR37_PHYPA</name>
<keyword evidence="2" id="KW-1185">Reference proteome</keyword>
<accession>A0A7I3ZR37</accession>
<reference evidence="1" key="3">
    <citation type="submission" date="2020-12" db="UniProtKB">
        <authorList>
            <consortium name="EnsemblPlants"/>
        </authorList>
    </citation>
    <scope>IDENTIFICATION</scope>
</reference>
<protein>
    <submittedName>
        <fullName evidence="1">Uncharacterized protein</fullName>
    </submittedName>
</protein>
<organism evidence="1 2">
    <name type="scientific">Physcomitrium patens</name>
    <name type="common">Spreading-leaved earth moss</name>
    <name type="synonym">Physcomitrella patens</name>
    <dbReference type="NCBI Taxonomy" id="3218"/>
    <lineage>
        <taxon>Eukaryota</taxon>
        <taxon>Viridiplantae</taxon>
        <taxon>Streptophyta</taxon>
        <taxon>Embryophyta</taxon>
        <taxon>Bryophyta</taxon>
        <taxon>Bryophytina</taxon>
        <taxon>Bryopsida</taxon>
        <taxon>Funariidae</taxon>
        <taxon>Funariales</taxon>
        <taxon>Funariaceae</taxon>
        <taxon>Physcomitrium</taxon>
    </lineage>
</organism>
<evidence type="ECO:0000313" key="1">
    <source>
        <dbReference type="EnsemblPlants" id="PAC:32973013.CDS.1"/>
    </source>
</evidence>
<dbReference type="Proteomes" id="UP000006727">
    <property type="component" value="Chromosome 12"/>
</dbReference>
<dbReference type="AlphaFoldDB" id="A0A7I3ZR37"/>
<dbReference type="EMBL" id="ABEU02000012">
    <property type="status" value="NOT_ANNOTATED_CDS"/>
    <property type="molecule type" value="Genomic_DNA"/>
</dbReference>
<dbReference type="Gramene" id="Pp3c12_10740V3.3">
    <property type="protein sequence ID" value="PAC:32973013.CDS.1"/>
    <property type="gene ID" value="Pp3c12_10740"/>
</dbReference>
<reference evidence="1 2" key="2">
    <citation type="journal article" date="2018" name="Plant J.">
        <title>The Physcomitrella patens chromosome-scale assembly reveals moss genome structure and evolution.</title>
        <authorList>
            <person name="Lang D."/>
            <person name="Ullrich K.K."/>
            <person name="Murat F."/>
            <person name="Fuchs J."/>
            <person name="Jenkins J."/>
            <person name="Haas F.B."/>
            <person name="Piednoel M."/>
            <person name="Gundlach H."/>
            <person name="Van Bel M."/>
            <person name="Meyberg R."/>
            <person name="Vives C."/>
            <person name="Morata J."/>
            <person name="Symeonidi A."/>
            <person name="Hiss M."/>
            <person name="Muchero W."/>
            <person name="Kamisugi Y."/>
            <person name="Saleh O."/>
            <person name="Blanc G."/>
            <person name="Decker E.L."/>
            <person name="van Gessel N."/>
            <person name="Grimwood J."/>
            <person name="Hayes R.D."/>
            <person name="Graham S.W."/>
            <person name="Gunter L.E."/>
            <person name="McDaniel S.F."/>
            <person name="Hoernstein S.N.W."/>
            <person name="Larsson A."/>
            <person name="Li F.W."/>
            <person name="Perroud P.F."/>
            <person name="Phillips J."/>
            <person name="Ranjan P."/>
            <person name="Rokshar D.S."/>
            <person name="Rothfels C.J."/>
            <person name="Schneider L."/>
            <person name="Shu S."/>
            <person name="Stevenson D.W."/>
            <person name="Thummler F."/>
            <person name="Tillich M."/>
            <person name="Villarreal Aguilar J.C."/>
            <person name="Widiez T."/>
            <person name="Wong G.K."/>
            <person name="Wymore A."/>
            <person name="Zhang Y."/>
            <person name="Zimmer A.D."/>
            <person name="Quatrano R.S."/>
            <person name="Mayer K.F.X."/>
            <person name="Goodstein D."/>
            <person name="Casacuberta J.M."/>
            <person name="Vandepoele K."/>
            <person name="Reski R."/>
            <person name="Cuming A.C."/>
            <person name="Tuskan G.A."/>
            <person name="Maumus F."/>
            <person name="Salse J."/>
            <person name="Schmutz J."/>
            <person name="Rensing S.A."/>
        </authorList>
    </citation>
    <scope>NUCLEOTIDE SEQUENCE [LARGE SCALE GENOMIC DNA]</scope>
    <source>
        <strain evidence="1 2">cv. Gransden 2004</strain>
    </source>
</reference>
<sequence>MGSPPISALHARKVVAGRAGGHGKAGGNHREQPVRNRAKSVSKGCLAGVAGFGGGGGGVGLGEGEGGLDSILAARGFCCLVSTSRLISSLSVNCIPFLFENPSLATLVNFGNSGTSKGNSLHRWREVLVCEARMRWRVGLILRGVYVRAFGEP</sequence>